<comment type="caution">
    <text evidence="2">The sequence shown here is derived from an EMBL/GenBank/DDBJ whole genome shotgun (WGS) entry which is preliminary data.</text>
</comment>
<dbReference type="AlphaFoldDB" id="A0A2A2M574"/>
<reference evidence="2 3" key="1">
    <citation type="journal article" date="2017" name="Curr. Biol.">
        <title>Genome architecture and evolution of a unichromosomal asexual nematode.</title>
        <authorList>
            <person name="Fradin H."/>
            <person name="Zegar C."/>
            <person name="Gutwein M."/>
            <person name="Lucas J."/>
            <person name="Kovtun M."/>
            <person name="Corcoran D."/>
            <person name="Baugh L.R."/>
            <person name="Kiontke K."/>
            <person name="Gunsalus K."/>
            <person name="Fitch D.H."/>
            <person name="Piano F."/>
        </authorList>
    </citation>
    <scope>NUCLEOTIDE SEQUENCE [LARGE SCALE GENOMIC DNA]</scope>
    <source>
        <strain evidence="2">PF1309</strain>
    </source>
</reference>
<evidence type="ECO:0000313" key="2">
    <source>
        <dbReference type="EMBL" id="PAV93572.1"/>
    </source>
</evidence>
<name>A0A2A2M574_9BILA</name>
<evidence type="ECO:0000313" key="3">
    <source>
        <dbReference type="Proteomes" id="UP000218231"/>
    </source>
</evidence>
<proteinExistence type="predicted"/>
<dbReference type="Proteomes" id="UP000218231">
    <property type="component" value="Unassembled WGS sequence"/>
</dbReference>
<gene>
    <name evidence="2" type="ORF">WR25_21507</name>
</gene>
<organism evidence="2 3">
    <name type="scientific">Diploscapter pachys</name>
    <dbReference type="NCBI Taxonomy" id="2018661"/>
    <lineage>
        <taxon>Eukaryota</taxon>
        <taxon>Metazoa</taxon>
        <taxon>Ecdysozoa</taxon>
        <taxon>Nematoda</taxon>
        <taxon>Chromadorea</taxon>
        <taxon>Rhabditida</taxon>
        <taxon>Rhabditina</taxon>
        <taxon>Rhabditomorpha</taxon>
        <taxon>Rhabditoidea</taxon>
        <taxon>Rhabditidae</taxon>
        <taxon>Diploscapter</taxon>
    </lineage>
</organism>
<sequence>MTRSNVNGTGFAGDLDLSFLNPDRRENSPAIELQHLSFAQLGASGDTDHHEDDVQGPPQYFGPAHPVEQHACRQSVSDEVQFWHVGVLLGWPAARRRAVASNDANGWGECLFSLV</sequence>
<dbReference type="EMBL" id="LIAE01005030">
    <property type="protein sequence ID" value="PAV93572.1"/>
    <property type="molecule type" value="Genomic_DNA"/>
</dbReference>
<keyword evidence="3" id="KW-1185">Reference proteome</keyword>
<evidence type="ECO:0000256" key="1">
    <source>
        <dbReference type="SAM" id="MobiDB-lite"/>
    </source>
</evidence>
<protein>
    <submittedName>
        <fullName evidence="2">Uncharacterized protein</fullName>
    </submittedName>
</protein>
<accession>A0A2A2M574</accession>
<feature type="region of interest" description="Disordered" evidence="1">
    <location>
        <begin position="42"/>
        <end position="64"/>
    </location>
</feature>